<dbReference type="EMBL" id="KN817531">
    <property type="protein sequence ID" value="KJA25637.1"/>
    <property type="molecule type" value="Genomic_DNA"/>
</dbReference>
<sequence>MSSNQDPTKLSFFQKRKVVTEIGGRLSHHQQDVIENEVDSNVKSDALDGIDRSRVQWDNTRKAVQPIPYFFQRPEASKTFEIQNLENTVESRHKYYKRKSSEAAQGRTSNRIDPNQSQTYHDDSTIRPYEQPSVAQPLTADPEYGEPTSLMPPPRKTGKAKMISVPEDAQTSAAVATPSLETLKTLKAKKSFKRGHKHSGTFGQNIDTAEYKNE</sequence>
<gene>
    <name evidence="2" type="ORF">HYPSUDRAFT_213938</name>
</gene>
<dbReference type="AlphaFoldDB" id="A0A0D2LDY9"/>
<keyword evidence="3" id="KW-1185">Reference proteome</keyword>
<dbReference type="Proteomes" id="UP000054270">
    <property type="component" value="Unassembled WGS sequence"/>
</dbReference>
<reference evidence="3" key="1">
    <citation type="submission" date="2014-04" db="EMBL/GenBank/DDBJ databases">
        <title>Evolutionary Origins and Diversification of the Mycorrhizal Mutualists.</title>
        <authorList>
            <consortium name="DOE Joint Genome Institute"/>
            <consortium name="Mycorrhizal Genomics Consortium"/>
            <person name="Kohler A."/>
            <person name="Kuo A."/>
            <person name="Nagy L.G."/>
            <person name="Floudas D."/>
            <person name="Copeland A."/>
            <person name="Barry K.W."/>
            <person name="Cichocki N."/>
            <person name="Veneault-Fourrey C."/>
            <person name="LaButti K."/>
            <person name="Lindquist E.A."/>
            <person name="Lipzen A."/>
            <person name="Lundell T."/>
            <person name="Morin E."/>
            <person name="Murat C."/>
            <person name="Riley R."/>
            <person name="Ohm R."/>
            <person name="Sun H."/>
            <person name="Tunlid A."/>
            <person name="Henrissat B."/>
            <person name="Grigoriev I.V."/>
            <person name="Hibbett D.S."/>
            <person name="Martin F."/>
        </authorList>
    </citation>
    <scope>NUCLEOTIDE SEQUENCE [LARGE SCALE GENOMIC DNA]</scope>
    <source>
        <strain evidence="3">FD-334 SS-4</strain>
    </source>
</reference>
<organism evidence="2 3">
    <name type="scientific">Hypholoma sublateritium (strain FD-334 SS-4)</name>
    <dbReference type="NCBI Taxonomy" id="945553"/>
    <lineage>
        <taxon>Eukaryota</taxon>
        <taxon>Fungi</taxon>
        <taxon>Dikarya</taxon>
        <taxon>Basidiomycota</taxon>
        <taxon>Agaricomycotina</taxon>
        <taxon>Agaricomycetes</taxon>
        <taxon>Agaricomycetidae</taxon>
        <taxon>Agaricales</taxon>
        <taxon>Agaricineae</taxon>
        <taxon>Strophariaceae</taxon>
        <taxon>Hypholoma</taxon>
    </lineage>
</organism>
<evidence type="ECO:0000256" key="1">
    <source>
        <dbReference type="SAM" id="MobiDB-lite"/>
    </source>
</evidence>
<feature type="region of interest" description="Disordered" evidence="1">
    <location>
        <begin position="93"/>
        <end position="163"/>
    </location>
</feature>
<evidence type="ECO:0000313" key="2">
    <source>
        <dbReference type="EMBL" id="KJA25637.1"/>
    </source>
</evidence>
<protein>
    <submittedName>
        <fullName evidence="2">Uncharacterized protein</fullName>
    </submittedName>
</protein>
<feature type="compositionally biased region" description="Polar residues" evidence="1">
    <location>
        <begin position="102"/>
        <end position="119"/>
    </location>
</feature>
<name>A0A0D2LDY9_HYPSF</name>
<accession>A0A0D2LDY9</accession>
<evidence type="ECO:0000313" key="3">
    <source>
        <dbReference type="Proteomes" id="UP000054270"/>
    </source>
</evidence>
<feature type="region of interest" description="Disordered" evidence="1">
    <location>
        <begin position="191"/>
        <end position="214"/>
    </location>
</feature>
<proteinExistence type="predicted"/>